<comment type="cofactor">
    <cofactor evidence="1">
        <name>Mg(2+)</name>
        <dbReference type="ChEBI" id="CHEBI:18420"/>
    </cofactor>
</comment>
<feature type="domain" description="DAGKc" evidence="9">
    <location>
        <begin position="2"/>
        <end position="146"/>
    </location>
</feature>
<sequence>MTSGPTIHLVVNPSAGRGRARRLLPHVHNTLADAVPDGRVVVHIATDYADARKQCLRAVRETTPALHGRRDALVVMGGDGMAHLGLNACAEARADGLDVPLGVIPAGTGNDFCRGVGIPPTVEEATRLVAEGRTSRIDLTEVTGNLAGADRAFVGSVVSTGYDARVNKATNDFRFPIGPLGPLAYGALALGEVARFTPLDYRIEIDGQPRELSSVLVAVANAGHFGGGMKIVPQADVTDGLLDVLLVGDLKRRQVLELLPKLYRGAHVGHPAVEFVRARTVRIDGEAVGRDGSRSPMFAMGDGESLGGVPLNATVRPGLIAVFRA</sequence>
<dbReference type="Proteomes" id="UP000188342">
    <property type="component" value="Unassembled WGS sequence"/>
</dbReference>
<dbReference type="InterPro" id="IPR001206">
    <property type="entry name" value="Diacylglycerol_kinase_cat_dom"/>
</dbReference>
<dbReference type="InterPro" id="IPR050187">
    <property type="entry name" value="Lipid_Phosphate_FormReg"/>
</dbReference>
<evidence type="ECO:0000256" key="4">
    <source>
        <dbReference type="ARBA" id="ARBA00022741"/>
    </source>
</evidence>
<keyword evidence="4" id="KW-0547">Nucleotide-binding</keyword>
<dbReference type="RefSeq" id="WP_094764834.1">
    <property type="nucleotide sequence ID" value="NZ_FUKQ01000035.1"/>
</dbReference>
<keyword evidence="6" id="KW-0067">ATP-binding</keyword>
<keyword evidence="3" id="KW-0808">Transferase</keyword>
<evidence type="ECO:0000256" key="2">
    <source>
        <dbReference type="ARBA" id="ARBA00005983"/>
    </source>
</evidence>
<dbReference type="PANTHER" id="PTHR12358">
    <property type="entry name" value="SPHINGOSINE KINASE"/>
    <property type="match status" value="1"/>
</dbReference>
<dbReference type="AlphaFoldDB" id="A0A1R4JRC9"/>
<keyword evidence="8" id="KW-1208">Phospholipid metabolism</keyword>
<dbReference type="InterPro" id="IPR017438">
    <property type="entry name" value="ATP-NAD_kinase_N"/>
</dbReference>
<dbReference type="EMBL" id="FUKQ01000035">
    <property type="protein sequence ID" value="SJN34548.1"/>
    <property type="molecule type" value="Genomic_DNA"/>
</dbReference>
<reference evidence="10 11" key="1">
    <citation type="submission" date="2017-02" db="EMBL/GenBank/DDBJ databases">
        <authorList>
            <person name="Peterson S.W."/>
        </authorList>
    </citation>
    <scope>NUCLEOTIDE SEQUENCE [LARGE SCALE GENOMIC DNA]</scope>
    <source>
        <strain evidence="10 11">LSP_Lj1</strain>
    </source>
</reference>
<dbReference type="PROSITE" id="PS50146">
    <property type="entry name" value="DAGK"/>
    <property type="match status" value="1"/>
</dbReference>
<evidence type="ECO:0000256" key="3">
    <source>
        <dbReference type="ARBA" id="ARBA00022679"/>
    </source>
</evidence>
<comment type="similarity">
    <text evidence="2">Belongs to the diacylglycerol/lipid kinase family.</text>
</comment>
<dbReference type="Pfam" id="PF00781">
    <property type="entry name" value="DAGK_cat"/>
    <property type="match status" value="1"/>
</dbReference>
<evidence type="ECO:0000313" key="10">
    <source>
        <dbReference type="EMBL" id="SJN34548.1"/>
    </source>
</evidence>
<dbReference type="OrthoDB" id="142078at2"/>
<evidence type="ECO:0000256" key="1">
    <source>
        <dbReference type="ARBA" id="ARBA00001946"/>
    </source>
</evidence>
<keyword evidence="7" id="KW-0444">Lipid biosynthesis</keyword>
<dbReference type="InterPro" id="IPR045540">
    <property type="entry name" value="YegS/DAGK_C"/>
</dbReference>
<dbReference type="SMART" id="SM00046">
    <property type="entry name" value="DAGKc"/>
    <property type="match status" value="1"/>
</dbReference>
<dbReference type="Gene3D" id="3.40.50.10330">
    <property type="entry name" value="Probable inorganic polyphosphate/atp-NAD kinase, domain 1"/>
    <property type="match status" value="1"/>
</dbReference>
<accession>A0A1R4JRC9</accession>
<dbReference type="InterPro" id="IPR016064">
    <property type="entry name" value="NAD/diacylglycerol_kinase_sf"/>
</dbReference>
<dbReference type="Gene3D" id="2.60.200.40">
    <property type="match status" value="1"/>
</dbReference>
<evidence type="ECO:0000256" key="5">
    <source>
        <dbReference type="ARBA" id="ARBA00022777"/>
    </source>
</evidence>
<dbReference type="PANTHER" id="PTHR12358:SF54">
    <property type="entry name" value="SPHINGOSINE KINASE RELATED PROTEIN"/>
    <property type="match status" value="1"/>
</dbReference>
<keyword evidence="7" id="KW-0443">Lipid metabolism</keyword>
<dbReference type="STRING" id="1255658.FM114_09040"/>
<dbReference type="SUPFAM" id="SSF111331">
    <property type="entry name" value="NAD kinase/diacylglycerol kinase-like"/>
    <property type="match status" value="1"/>
</dbReference>
<evidence type="ECO:0000256" key="8">
    <source>
        <dbReference type="ARBA" id="ARBA00023264"/>
    </source>
</evidence>
<dbReference type="GO" id="GO:0016301">
    <property type="term" value="F:kinase activity"/>
    <property type="evidence" value="ECO:0007669"/>
    <property type="project" value="UniProtKB-KW"/>
</dbReference>
<keyword evidence="5 10" id="KW-0418">Kinase</keyword>
<evidence type="ECO:0000256" key="7">
    <source>
        <dbReference type="ARBA" id="ARBA00023209"/>
    </source>
</evidence>
<proteinExistence type="inferred from homology"/>
<keyword evidence="11" id="KW-1185">Reference proteome</keyword>
<evidence type="ECO:0000259" key="9">
    <source>
        <dbReference type="PROSITE" id="PS50146"/>
    </source>
</evidence>
<gene>
    <name evidence="10" type="ORF">FM114_09040</name>
</gene>
<dbReference type="GO" id="GO:0008654">
    <property type="term" value="P:phospholipid biosynthetic process"/>
    <property type="evidence" value="ECO:0007669"/>
    <property type="project" value="UniProtKB-KW"/>
</dbReference>
<dbReference type="GO" id="GO:0005524">
    <property type="term" value="F:ATP binding"/>
    <property type="evidence" value="ECO:0007669"/>
    <property type="project" value="UniProtKB-KW"/>
</dbReference>
<name>A0A1R4JRC9_9ACTN</name>
<evidence type="ECO:0000313" key="11">
    <source>
        <dbReference type="Proteomes" id="UP000188342"/>
    </source>
</evidence>
<evidence type="ECO:0000256" key="6">
    <source>
        <dbReference type="ARBA" id="ARBA00022840"/>
    </source>
</evidence>
<organism evidence="10 11">
    <name type="scientific">Luteococcus japonicus LSP_Lj1</name>
    <dbReference type="NCBI Taxonomy" id="1255658"/>
    <lineage>
        <taxon>Bacteria</taxon>
        <taxon>Bacillati</taxon>
        <taxon>Actinomycetota</taxon>
        <taxon>Actinomycetes</taxon>
        <taxon>Propionibacteriales</taxon>
        <taxon>Propionibacteriaceae</taxon>
        <taxon>Luteococcus</taxon>
    </lineage>
</organism>
<keyword evidence="7" id="KW-0594">Phospholipid biosynthesis</keyword>
<dbReference type="Pfam" id="PF19279">
    <property type="entry name" value="YegS_C"/>
    <property type="match status" value="1"/>
</dbReference>
<protein>
    <submittedName>
        <fullName evidence="10">Diacylglycerol kinase-related protein</fullName>
    </submittedName>
</protein>